<dbReference type="InterPro" id="IPR012094">
    <property type="entry name" value="tRNA_Ile_lys_synt"/>
</dbReference>
<feature type="binding site" evidence="6">
    <location>
        <begin position="42"/>
        <end position="47"/>
    </location>
    <ligand>
        <name>ATP</name>
        <dbReference type="ChEBI" id="CHEBI:30616"/>
    </ligand>
</feature>
<evidence type="ECO:0000256" key="2">
    <source>
        <dbReference type="ARBA" id="ARBA00022694"/>
    </source>
</evidence>
<comment type="subcellular location">
    <subcellularLocation>
        <location evidence="6">Cytoplasm</location>
    </subcellularLocation>
</comment>
<comment type="function">
    <text evidence="6">Ligates lysine onto the cytidine present at position 34 of the AUA codon-specific tRNA(Ile) that contains the anticodon CAU, in an ATP-dependent manner. Cytidine is converted to lysidine, thus changing the amino acid specificity of the tRNA from methionine to isoleucine.</text>
</comment>
<gene>
    <name evidence="6" type="primary">tilS</name>
    <name evidence="8" type="ordered locus">LFE_0644</name>
</gene>
<comment type="catalytic activity">
    <reaction evidence="5 6">
        <text>cytidine(34) in tRNA(Ile2) + L-lysine + ATP = lysidine(34) in tRNA(Ile2) + AMP + diphosphate + H(+)</text>
        <dbReference type="Rhea" id="RHEA:43744"/>
        <dbReference type="Rhea" id="RHEA-COMP:10625"/>
        <dbReference type="Rhea" id="RHEA-COMP:10670"/>
        <dbReference type="ChEBI" id="CHEBI:15378"/>
        <dbReference type="ChEBI" id="CHEBI:30616"/>
        <dbReference type="ChEBI" id="CHEBI:32551"/>
        <dbReference type="ChEBI" id="CHEBI:33019"/>
        <dbReference type="ChEBI" id="CHEBI:82748"/>
        <dbReference type="ChEBI" id="CHEBI:83665"/>
        <dbReference type="ChEBI" id="CHEBI:456215"/>
        <dbReference type="EC" id="6.3.4.19"/>
    </reaction>
</comment>
<dbReference type="GO" id="GO:0006400">
    <property type="term" value="P:tRNA modification"/>
    <property type="evidence" value="ECO:0007669"/>
    <property type="project" value="UniProtKB-UniRule"/>
</dbReference>
<dbReference type="HAMAP" id="MF_01161">
    <property type="entry name" value="tRNA_Ile_lys_synt"/>
    <property type="match status" value="1"/>
</dbReference>
<name>I0IM60_LEPFC</name>
<comment type="domain">
    <text evidence="6">The N-terminal region contains the highly conserved SGGXDS motif, predicted to be a P-loop motif involved in ATP binding.</text>
</comment>
<dbReference type="HOGENOM" id="CLU_540570_0_0_0"/>
<dbReference type="Gene3D" id="3.40.50.620">
    <property type="entry name" value="HUPs"/>
    <property type="match status" value="1"/>
</dbReference>
<dbReference type="GO" id="GO:0005737">
    <property type="term" value="C:cytoplasm"/>
    <property type="evidence" value="ECO:0007669"/>
    <property type="project" value="UniProtKB-SubCell"/>
</dbReference>
<dbReference type="eggNOG" id="COG0037">
    <property type="taxonomic scope" value="Bacteria"/>
</dbReference>
<evidence type="ECO:0000256" key="5">
    <source>
        <dbReference type="ARBA" id="ARBA00048539"/>
    </source>
</evidence>
<dbReference type="PANTHER" id="PTHR43033:SF1">
    <property type="entry name" value="TRNA(ILE)-LYSIDINE SYNTHASE-RELATED"/>
    <property type="match status" value="1"/>
</dbReference>
<evidence type="ECO:0000259" key="7">
    <source>
        <dbReference type="Pfam" id="PF01171"/>
    </source>
</evidence>
<reference evidence="9" key="2">
    <citation type="submission" date="2012-03" db="EMBL/GenBank/DDBJ databases">
        <title>The complete genome sequence of the pioneer microbe on fresh volcanic deposit, Leptospirillum ferrooxidans strain C2-3.</title>
        <authorList>
            <person name="Fujimura R."/>
            <person name="Sato Y."/>
            <person name="Nishizawa T."/>
            <person name="Nanba K."/>
            <person name="Oshima K."/>
            <person name="Hattori M."/>
            <person name="Kamijo T."/>
            <person name="Ohta H."/>
        </authorList>
    </citation>
    <scope>NUCLEOTIDE SEQUENCE [LARGE SCALE GENOMIC DNA]</scope>
    <source>
        <strain evidence="9">C2-3</strain>
    </source>
</reference>
<dbReference type="Pfam" id="PF01171">
    <property type="entry name" value="ATP_bind_3"/>
    <property type="match status" value="1"/>
</dbReference>
<evidence type="ECO:0000313" key="8">
    <source>
        <dbReference type="EMBL" id="BAM06359.1"/>
    </source>
</evidence>
<evidence type="ECO:0000256" key="1">
    <source>
        <dbReference type="ARBA" id="ARBA00022598"/>
    </source>
</evidence>
<dbReference type="PANTHER" id="PTHR43033">
    <property type="entry name" value="TRNA(ILE)-LYSIDINE SYNTHASE-RELATED"/>
    <property type="match status" value="1"/>
</dbReference>
<dbReference type="KEGG" id="lfc:LFE_0644"/>
<dbReference type="AlphaFoldDB" id="I0IM60"/>
<evidence type="ECO:0000256" key="4">
    <source>
        <dbReference type="ARBA" id="ARBA00022840"/>
    </source>
</evidence>
<dbReference type="InterPro" id="IPR012795">
    <property type="entry name" value="tRNA_Ile_lys_synt_N"/>
</dbReference>
<dbReference type="GO" id="GO:0032267">
    <property type="term" value="F:tRNA(Ile)-lysidine synthase activity"/>
    <property type="evidence" value="ECO:0007669"/>
    <property type="project" value="UniProtKB-EC"/>
</dbReference>
<protein>
    <recommendedName>
        <fullName evidence="6">tRNA(Ile)-lysidine synthase</fullName>
        <ecNumber evidence="6">6.3.4.19</ecNumber>
    </recommendedName>
    <alternativeName>
        <fullName evidence="6">tRNA(Ile)-2-lysyl-cytidine synthase</fullName>
    </alternativeName>
    <alternativeName>
        <fullName evidence="6">tRNA(Ile)-lysidine synthetase</fullName>
    </alternativeName>
</protein>
<dbReference type="PATRIC" id="fig|1162668.3.peg.750"/>
<sequence length="481" mass="55353">MNSLDDLLGDFRFFHDTLSRFLERNRLFQNGNEDLQAFVGVSGGADSLCLLYTLSRFPEIRKTLTILHFNHQTDPERNGMEEAFVRDQAGSLGLPVMTGYRKQAPSGLSEDLLRRERYQFFDRCLDQSSRPVLFLGHHRSDQSETILMNLFRNRGPRGLLGMSEFRDDRYARPFLSLTSSEIRAALQKSNLPYLKDPSNQDSRYLRNRVRNELAPLIREIFPPMGIESLSYLAEQMAKEFRPEIRNIDSLLDHEIRGTIIMPLSLFRFLSPVRQSILVEHLFQQQSLWDLPVAPSGNILRSLNRTPPLTGPMGNGWLLSIESGKIRLTHNSTEPELDETLSPFFQFRPLDTKSNMEENIKLPRGGLIHLSSRPIEDDWNLWEMGMKPSRQCVLQEEDLKSLVLGYPFRGAKIKIGVPGNRSKNLNREILESRISRQERPKIPVLYQNGEVLWAPGVVPLPHSPSLKTGWGVKLTYFPWKEL</sequence>
<dbReference type="InterPro" id="IPR014729">
    <property type="entry name" value="Rossmann-like_a/b/a_fold"/>
</dbReference>
<dbReference type="InterPro" id="IPR011063">
    <property type="entry name" value="TilS/TtcA_N"/>
</dbReference>
<dbReference type="OrthoDB" id="9807403at2"/>
<reference evidence="8 9" key="1">
    <citation type="journal article" date="2012" name="J. Bacteriol.">
        <title>Complete Genome Sequence of Leptospirillum ferrooxidans Strain C2-3, Isolated from a Fresh Volcanic Ash Deposit on the Island of Miyake, Japan.</title>
        <authorList>
            <person name="Fujimura R."/>
            <person name="Sato Y."/>
            <person name="Nishizawa T."/>
            <person name="Oshima K."/>
            <person name="Kim S.-W."/>
            <person name="Hattori M."/>
            <person name="Kamijo T."/>
            <person name="Ohta H."/>
        </authorList>
    </citation>
    <scope>NUCLEOTIDE SEQUENCE [LARGE SCALE GENOMIC DNA]</scope>
    <source>
        <strain evidence="8 9">C2-3</strain>
    </source>
</reference>
<dbReference type="EMBL" id="AP012342">
    <property type="protein sequence ID" value="BAM06359.1"/>
    <property type="molecule type" value="Genomic_DNA"/>
</dbReference>
<dbReference type="STRING" id="1162668.LFE_0644"/>
<dbReference type="CDD" id="cd01992">
    <property type="entry name" value="TilS_N"/>
    <property type="match status" value="1"/>
</dbReference>
<keyword evidence="4 6" id="KW-0067">ATP-binding</keyword>
<dbReference type="SUPFAM" id="SSF52402">
    <property type="entry name" value="Adenine nucleotide alpha hydrolases-like"/>
    <property type="match status" value="1"/>
</dbReference>
<evidence type="ECO:0000256" key="6">
    <source>
        <dbReference type="HAMAP-Rule" id="MF_01161"/>
    </source>
</evidence>
<comment type="similarity">
    <text evidence="6">Belongs to the tRNA(Ile)-lysidine synthase family.</text>
</comment>
<feature type="domain" description="tRNA(Ile)-lysidine/2-thiocytidine synthase N-terminal" evidence="7">
    <location>
        <begin position="37"/>
        <end position="212"/>
    </location>
</feature>
<dbReference type="EC" id="6.3.4.19" evidence="6"/>
<evidence type="ECO:0000313" key="9">
    <source>
        <dbReference type="Proteomes" id="UP000007382"/>
    </source>
</evidence>
<dbReference type="SUPFAM" id="SSF56037">
    <property type="entry name" value="PheT/TilS domain"/>
    <property type="match status" value="1"/>
</dbReference>
<keyword evidence="1 6" id="KW-0436">Ligase</keyword>
<evidence type="ECO:0000256" key="3">
    <source>
        <dbReference type="ARBA" id="ARBA00022741"/>
    </source>
</evidence>
<dbReference type="RefSeq" id="WP_014448851.1">
    <property type="nucleotide sequence ID" value="NC_017094.1"/>
</dbReference>
<accession>I0IM60</accession>
<proteinExistence type="inferred from homology"/>
<dbReference type="Proteomes" id="UP000007382">
    <property type="component" value="Chromosome"/>
</dbReference>
<keyword evidence="6" id="KW-0963">Cytoplasm</keyword>
<organism evidence="8 9">
    <name type="scientific">Leptospirillum ferrooxidans (strain C2-3)</name>
    <dbReference type="NCBI Taxonomy" id="1162668"/>
    <lineage>
        <taxon>Bacteria</taxon>
        <taxon>Pseudomonadati</taxon>
        <taxon>Nitrospirota</taxon>
        <taxon>Nitrospiria</taxon>
        <taxon>Nitrospirales</taxon>
        <taxon>Nitrospiraceae</taxon>
        <taxon>Leptospirillum</taxon>
    </lineage>
</organism>
<keyword evidence="9" id="KW-1185">Reference proteome</keyword>
<dbReference type="GO" id="GO:0005524">
    <property type="term" value="F:ATP binding"/>
    <property type="evidence" value="ECO:0007669"/>
    <property type="project" value="UniProtKB-UniRule"/>
</dbReference>
<keyword evidence="2 6" id="KW-0819">tRNA processing</keyword>
<keyword evidence="3 6" id="KW-0547">Nucleotide-binding</keyword>
<dbReference type="NCBIfam" id="TIGR02432">
    <property type="entry name" value="lysidine_TilS_N"/>
    <property type="match status" value="1"/>
</dbReference>